<dbReference type="KEGG" id="tsv:DSM104635_03981"/>
<keyword evidence="14" id="KW-1185">Reference proteome</keyword>
<keyword evidence="4 8" id="KW-0812">Transmembrane</keyword>
<dbReference type="Proteomes" id="UP000431269">
    <property type="component" value="Chromosome"/>
</dbReference>
<dbReference type="InterPro" id="IPR039426">
    <property type="entry name" value="TonB-dep_rcpt-like"/>
</dbReference>
<feature type="chain" id="PRO_5026204392" evidence="10">
    <location>
        <begin position="24"/>
        <end position="666"/>
    </location>
</feature>
<keyword evidence="3 8" id="KW-1134">Transmembrane beta strand</keyword>
<evidence type="ECO:0000259" key="11">
    <source>
        <dbReference type="Pfam" id="PF00593"/>
    </source>
</evidence>
<name>A0A6I6MNJ9_9CAUL</name>
<keyword evidence="13" id="KW-0675">Receptor</keyword>
<reference evidence="14" key="1">
    <citation type="submission" date="2019-12" db="EMBL/GenBank/DDBJ databases">
        <title>Complete genome of Terracaulis silvestris 0127_4.</title>
        <authorList>
            <person name="Vieira S."/>
            <person name="Riedel T."/>
            <person name="Sproer C."/>
            <person name="Pascual J."/>
            <person name="Boedeker C."/>
            <person name="Overmann J."/>
        </authorList>
    </citation>
    <scope>NUCLEOTIDE SEQUENCE [LARGE SCALE GENOMIC DNA]</scope>
    <source>
        <strain evidence="14">0127_4</strain>
    </source>
</reference>
<keyword evidence="5 9" id="KW-0798">TonB box</keyword>
<evidence type="ECO:0000256" key="8">
    <source>
        <dbReference type="PROSITE-ProRule" id="PRU01360"/>
    </source>
</evidence>
<dbReference type="Gene3D" id="2.40.170.20">
    <property type="entry name" value="TonB-dependent receptor, beta-barrel domain"/>
    <property type="match status" value="1"/>
</dbReference>
<evidence type="ECO:0000256" key="10">
    <source>
        <dbReference type="SAM" id="SignalP"/>
    </source>
</evidence>
<proteinExistence type="inferred from homology"/>
<comment type="subcellular location">
    <subcellularLocation>
        <location evidence="1 8">Cell outer membrane</location>
        <topology evidence="1 8">Multi-pass membrane protein</topology>
    </subcellularLocation>
</comment>
<sequence>MKFSVSLRALAAATALFPVTAFAQRTDDEPEIVVTAPLEGSRIESLQGAEVLRREDIIEQLNGGLGDTLDATPGISTTFFGAGASRPIIRGLGEDRVRVLQNGIGAIDASTASPDHAVTADGLDAERIEILRGAAALAYGGNAIGGVVNVIDQSIPTRAIDGVTFNGLAGYSSVDEGTQANGNLGFGLGDVSILLSAASRDTNNYDTPIGEAPNSWTDLRTYAVGASLAQDWGFGGVAIKRTEDNYGLLPEGVGEPGGHIEMEQTRIETRGDIRIDAGPFDRLDWGAQTSDYEHTEFEGSGEAGTRFTSEGWEARVEAHHGGDQLRGAIGLQATDVDFAAEGDEAFITPTNTQDLGVFAVERYDLGRWGLEGGFRFERREIDNETNGAREFDNVSASAGIFFRPAQNWFAGATIAHTERAPTGIELFAEGPHLATANFEIGDPDIGQETALSIEGSLRYDSGPVRFEINLFRIGFEDYIALVERGDVWWIDEDNDTSGFAPDEGSAPAGADNILPVFTFTQQDATFSGGEISVAARLFEAAGFTFTGEAALDLVRADFDDGGHPPRIPPQALTLGLEAENPNWTGRVAIVDTAEQDRLAAFETATDGYTFLNASFAFRPQGEDGAWTIRLDGRNLTDELGRVHSSFLKDELPLPGRNVRLTLTTEF</sequence>
<dbReference type="GO" id="GO:0009279">
    <property type="term" value="C:cell outer membrane"/>
    <property type="evidence" value="ECO:0007669"/>
    <property type="project" value="UniProtKB-SubCell"/>
</dbReference>
<dbReference type="PANTHER" id="PTHR30069">
    <property type="entry name" value="TONB-DEPENDENT OUTER MEMBRANE RECEPTOR"/>
    <property type="match status" value="1"/>
</dbReference>
<dbReference type="InterPro" id="IPR000531">
    <property type="entry name" value="Beta-barrel_TonB"/>
</dbReference>
<evidence type="ECO:0000256" key="5">
    <source>
        <dbReference type="ARBA" id="ARBA00023077"/>
    </source>
</evidence>
<organism evidence="13 14">
    <name type="scientific">Terricaulis silvestris</name>
    <dbReference type="NCBI Taxonomy" id="2686094"/>
    <lineage>
        <taxon>Bacteria</taxon>
        <taxon>Pseudomonadati</taxon>
        <taxon>Pseudomonadota</taxon>
        <taxon>Alphaproteobacteria</taxon>
        <taxon>Caulobacterales</taxon>
        <taxon>Caulobacteraceae</taxon>
        <taxon>Terricaulis</taxon>
    </lineage>
</organism>
<keyword evidence="6 8" id="KW-0472">Membrane</keyword>
<keyword evidence="7 8" id="KW-0998">Cell outer membrane</keyword>
<keyword evidence="10" id="KW-0732">Signal</keyword>
<gene>
    <name evidence="13" type="ORF">DSM104635_03981</name>
</gene>
<accession>A0A6I6MNJ9</accession>
<dbReference type="GO" id="GO:0044718">
    <property type="term" value="P:siderophore transmembrane transport"/>
    <property type="evidence" value="ECO:0007669"/>
    <property type="project" value="TreeGrafter"/>
</dbReference>
<dbReference type="InterPro" id="IPR012910">
    <property type="entry name" value="Plug_dom"/>
</dbReference>
<dbReference type="Pfam" id="PF00593">
    <property type="entry name" value="TonB_dep_Rec_b-barrel"/>
    <property type="match status" value="1"/>
</dbReference>
<evidence type="ECO:0000256" key="9">
    <source>
        <dbReference type="RuleBase" id="RU003357"/>
    </source>
</evidence>
<evidence type="ECO:0000313" key="14">
    <source>
        <dbReference type="Proteomes" id="UP000431269"/>
    </source>
</evidence>
<dbReference type="GO" id="GO:0015344">
    <property type="term" value="F:siderophore uptake transmembrane transporter activity"/>
    <property type="evidence" value="ECO:0007669"/>
    <property type="project" value="TreeGrafter"/>
</dbReference>
<protein>
    <submittedName>
        <fullName evidence="13">Putative TonB-dependent receptor</fullName>
    </submittedName>
</protein>
<feature type="domain" description="TonB-dependent receptor-like beta-barrel" evidence="11">
    <location>
        <begin position="176"/>
        <end position="635"/>
    </location>
</feature>
<evidence type="ECO:0000259" key="12">
    <source>
        <dbReference type="Pfam" id="PF07715"/>
    </source>
</evidence>
<evidence type="ECO:0000313" key="13">
    <source>
        <dbReference type="EMBL" id="QGZ97115.1"/>
    </source>
</evidence>
<dbReference type="RefSeq" id="WP_158767940.1">
    <property type="nucleotide sequence ID" value="NZ_CP047045.1"/>
</dbReference>
<evidence type="ECO:0000256" key="6">
    <source>
        <dbReference type="ARBA" id="ARBA00023136"/>
    </source>
</evidence>
<dbReference type="EMBL" id="CP047045">
    <property type="protein sequence ID" value="QGZ97115.1"/>
    <property type="molecule type" value="Genomic_DNA"/>
</dbReference>
<evidence type="ECO:0000256" key="1">
    <source>
        <dbReference type="ARBA" id="ARBA00004571"/>
    </source>
</evidence>
<dbReference type="InterPro" id="IPR036942">
    <property type="entry name" value="Beta-barrel_TonB_sf"/>
</dbReference>
<dbReference type="Gene3D" id="2.170.130.10">
    <property type="entry name" value="TonB-dependent receptor, plug domain"/>
    <property type="match status" value="1"/>
</dbReference>
<dbReference type="InterPro" id="IPR037066">
    <property type="entry name" value="Plug_dom_sf"/>
</dbReference>
<dbReference type="AlphaFoldDB" id="A0A6I6MNJ9"/>
<feature type="signal peptide" evidence="10">
    <location>
        <begin position="1"/>
        <end position="23"/>
    </location>
</feature>
<keyword evidence="2 8" id="KW-0813">Transport</keyword>
<dbReference type="PROSITE" id="PS52016">
    <property type="entry name" value="TONB_DEPENDENT_REC_3"/>
    <property type="match status" value="1"/>
</dbReference>
<evidence type="ECO:0000256" key="2">
    <source>
        <dbReference type="ARBA" id="ARBA00022448"/>
    </source>
</evidence>
<comment type="similarity">
    <text evidence="8 9">Belongs to the TonB-dependent receptor family.</text>
</comment>
<evidence type="ECO:0000256" key="4">
    <source>
        <dbReference type="ARBA" id="ARBA00022692"/>
    </source>
</evidence>
<dbReference type="Pfam" id="PF07715">
    <property type="entry name" value="Plug"/>
    <property type="match status" value="1"/>
</dbReference>
<dbReference type="SUPFAM" id="SSF56935">
    <property type="entry name" value="Porins"/>
    <property type="match status" value="1"/>
</dbReference>
<dbReference type="PANTHER" id="PTHR30069:SF40">
    <property type="entry name" value="TONB-DEPENDENT RECEPTOR NMB0964-RELATED"/>
    <property type="match status" value="1"/>
</dbReference>
<evidence type="ECO:0000256" key="7">
    <source>
        <dbReference type="ARBA" id="ARBA00023237"/>
    </source>
</evidence>
<evidence type="ECO:0000256" key="3">
    <source>
        <dbReference type="ARBA" id="ARBA00022452"/>
    </source>
</evidence>
<feature type="domain" description="TonB-dependent receptor plug" evidence="12">
    <location>
        <begin position="44"/>
        <end position="147"/>
    </location>
</feature>